<accession>A0A9Q3GKY9</accession>
<reference evidence="2" key="1">
    <citation type="submission" date="2021-03" db="EMBL/GenBank/DDBJ databases">
        <title>Draft genome sequence of rust myrtle Austropuccinia psidii MF-1, a brazilian biotype.</title>
        <authorList>
            <person name="Quecine M.C."/>
            <person name="Pachon D.M.R."/>
            <person name="Bonatelli M.L."/>
            <person name="Correr F.H."/>
            <person name="Franceschini L.M."/>
            <person name="Leite T.F."/>
            <person name="Margarido G.R.A."/>
            <person name="Almeida C.A."/>
            <person name="Ferrarezi J.A."/>
            <person name="Labate C.A."/>
        </authorList>
    </citation>
    <scope>NUCLEOTIDE SEQUENCE</scope>
    <source>
        <strain evidence="2">MF-1</strain>
    </source>
</reference>
<feature type="compositionally biased region" description="Low complexity" evidence="1">
    <location>
        <begin position="316"/>
        <end position="330"/>
    </location>
</feature>
<dbReference type="InterPro" id="IPR021109">
    <property type="entry name" value="Peptidase_aspartic_dom_sf"/>
</dbReference>
<proteinExistence type="predicted"/>
<keyword evidence="3" id="KW-1185">Reference proteome</keyword>
<name>A0A9Q3GKY9_9BASI</name>
<feature type="region of interest" description="Disordered" evidence="1">
    <location>
        <begin position="103"/>
        <end position="147"/>
    </location>
</feature>
<feature type="compositionally biased region" description="Basic and acidic residues" evidence="1">
    <location>
        <begin position="299"/>
        <end position="315"/>
    </location>
</feature>
<dbReference type="OrthoDB" id="5552562at2759"/>
<comment type="caution">
    <text evidence="2">The sequence shown here is derived from an EMBL/GenBank/DDBJ whole genome shotgun (WGS) entry which is preliminary data.</text>
</comment>
<sequence>MPIQHSPPAIQTRSQARAQAVLTPTPRAPLDSTPAVPQLRTHYGKSGTIQEGRKRAQKIRFFFGSSWHISRTFKDYFQRSCLIAFSARAPFSEPFQKEFPFLRSGRQHCDSEEKENSVEEEESDGTKGVPAPVGASQGPRGPTLVQSNHPEPSLLVIMQQMTQIMANLQAASSSDSSIPPALMTPSMKAPECFDGTQPFKPYLSNLTNQDPNYLLNSFRKAEAELDSSRIKEGWHISLYIADFRSLVSRIRDWSEIALTHHFRKGLPSRILDQLASHPSRINSFKDLIDVTLELDTRYHQRQKEKSHHQENKPEASKSNSPQPQNSSSSSQKKKKDFQKRDKLHSSLLIKDLKLINSEKGRRIKEGLCTYCGGEHTLESCFKRPQKKHTQPSGQFPSQEIALVKIILFPMVVTVLHPEHNFSDTPKGEDLILGFDFLNHFNPFIDWRKGLITFNADQKDSCDPSKSFSNAFSSFKSCVALVGDSRTPSCPSSVHIPSLNSHESLLFSRDEVFK</sequence>
<feature type="region of interest" description="Disordered" evidence="1">
    <location>
        <begin position="24"/>
        <end position="51"/>
    </location>
</feature>
<evidence type="ECO:0008006" key="4">
    <source>
        <dbReference type="Google" id="ProtNLM"/>
    </source>
</evidence>
<protein>
    <recommendedName>
        <fullName evidence="4">Retrotransposon gag domain-containing protein</fullName>
    </recommendedName>
</protein>
<dbReference type="AlphaFoldDB" id="A0A9Q3GKY9"/>
<gene>
    <name evidence="2" type="ORF">O181_010172</name>
</gene>
<dbReference type="EMBL" id="AVOT02002463">
    <property type="protein sequence ID" value="MBW0470457.1"/>
    <property type="molecule type" value="Genomic_DNA"/>
</dbReference>
<evidence type="ECO:0000313" key="3">
    <source>
        <dbReference type="Proteomes" id="UP000765509"/>
    </source>
</evidence>
<dbReference type="Proteomes" id="UP000765509">
    <property type="component" value="Unassembled WGS sequence"/>
</dbReference>
<evidence type="ECO:0000313" key="2">
    <source>
        <dbReference type="EMBL" id="MBW0470457.1"/>
    </source>
</evidence>
<feature type="region of interest" description="Disordered" evidence="1">
    <location>
        <begin position="299"/>
        <end position="341"/>
    </location>
</feature>
<organism evidence="2 3">
    <name type="scientific">Austropuccinia psidii MF-1</name>
    <dbReference type="NCBI Taxonomy" id="1389203"/>
    <lineage>
        <taxon>Eukaryota</taxon>
        <taxon>Fungi</taxon>
        <taxon>Dikarya</taxon>
        <taxon>Basidiomycota</taxon>
        <taxon>Pucciniomycotina</taxon>
        <taxon>Pucciniomycetes</taxon>
        <taxon>Pucciniales</taxon>
        <taxon>Sphaerophragmiaceae</taxon>
        <taxon>Austropuccinia</taxon>
    </lineage>
</organism>
<feature type="compositionally biased region" description="Basic and acidic residues" evidence="1">
    <location>
        <begin position="107"/>
        <end position="117"/>
    </location>
</feature>
<dbReference type="Gene3D" id="2.40.70.10">
    <property type="entry name" value="Acid Proteases"/>
    <property type="match status" value="1"/>
</dbReference>
<evidence type="ECO:0000256" key="1">
    <source>
        <dbReference type="SAM" id="MobiDB-lite"/>
    </source>
</evidence>